<keyword evidence="1" id="KW-0813">Transport</keyword>
<proteinExistence type="predicted"/>
<dbReference type="GO" id="GO:0019825">
    <property type="term" value="F:oxygen binding"/>
    <property type="evidence" value="ECO:0007669"/>
    <property type="project" value="InterPro"/>
</dbReference>
<feature type="region of interest" description="Disordered" evidence="6">
    <location>
        <begin position="223"/>
        <end position="247"/>
    </location>
</feature>
<dbReference type="InterPro" id="IPR000971">
    <property type="entry name" value="Globin"/>
</dbReference>
<dbReference type="AlphaFoldDB" id="C1E0S6"/>
<evidence type="ECO:0000256" key="3">
    <source>
        <dbReference type="ARBA" id="ARBA00022621"/>
    </source>
</evidence>
<keyword evidence="2" id="KW-0349">Heme</keyword>
<keyword evidence="4" id="KW-0479">Metal-binding</keyword>
<dbReference type="PROSITE" id="PS01033">
    <property type="entry name" value="GLOBIN"/>
    <property type="match status" value="1"/>
</dbReference>
<dbReference type="KEGG" id="mis:MICPUN_56622"/>
<accession>C1E0S6</accession>
<sequence length="409" mass="44374">MFSSLASSSVLSLATAPNVGGGRRLRPARGFARDTPFPIRGATLLVPSDVSRLVLARASDVREGDYASEDSYDGDDDGAWEGMSSSRNRSATVIRTAGRDDMYLEVDLPAHNMGITFTCGPDATIAMVEKVRQDSAAEQAGIEIGDILFSCSAVELTGSDTPVVVGDSEGTDTHWRRIDNFRCLGQPFDVQMAAFNSTAIVDAGFKHRIVRAIFRRDVNPDGRSRASRLDEMLGDEKAATDDPTEKDAETSVAKLVSESWKDIVSAVTIEGFGELLFKSLFRHDWDLVRLFPFRDCESWEEVRAHPKFQSHAVNVAGAIDKAVSLLGNSSELVPVLRGLGERHHGYGVEEEHYDLLGSALLEALEEGTALSGVSPGGRGWTRELGDAWTETWATVAATMKGDLYGTSPR</sequence>
<reference evidence="8 9" key="1">
    <citation type="journal article" date="2009" name="Science">
        <title>Green evolution and dynamic adaptations revealed by genomes of the marine picoeukaryotes Micromonas.</title>
        <authorList>
            <person name="Worden A.Z."/>
            <person name="Lee J.H."/>
            <person name="Mock T."/>
            <person name="Rouze P."/>
            <person name="Simmons M.P."/>
            <person name="Aerts A.L."/>
            <person name="Allen A.E."/>
            <person name="Cuvelier M.L."/>
            <person name="Derelle E."/>
            <person name="Everett M.V."/>
            <person name="Foulon E."/>
            <person name="Grimwood J."/>
            <person name="Gundlach H."/>
            <person name="Henrissat B."/>
            <person name="Napoli C."/>
            <person name="McDonald S.M."/>
            <person name="Parker M.S."/>
            <person name="Rombauts S."/>
            <person name="Salamov A."/>
            <person name="Von Dassow P."/>
            <person name="Badger J.H."/>
            <person name="Coutinho P.M."/>
            <person name="Demir E."/>
            <person name="Dubchak I."/>
            <person name="Gentemann C."/>
            <person name="Eikrem W."/>
            <person name="Gready J.E."/>
            <person name="John U."/>
            <person name="Lanier W."/>
            <person name="Lindquist E.A."/>
            <person name="Lucas S."/>
            <person name="Mayer K.F."/>
            <person name="Moreau H."/>
            <person name="Not F."/>
            <person name="Otillar R."/>
            <person name="Panaud O."/>
            <person name="Pangilinan J."/>
            <person name="Paulsen I."/>
            <person name="Piegu B."/>
            <person name="Poliakov A."/>
            <person name="Robbens S."/>
            <person name="Schmutz J."/>
            <person name="Toulza E."/>
            <person name="Wyss T."/>
            <person name="Zelensky A."/>
            <person name="Zhou K."/>
            <person name="Armbrust E.V."/>
            <person name="Bhattacharya D."/>
            <person name="Goodenough U.W."/>
            <person name="Van de Peer Y."/>
            <person name="Grigoriev I.V."/>
        </authorList>
    </citation>
    <scope>NUCLEOTIDE SEQUENCE [LARGE SCALE GENOMIC DNA]</scope>
    <source>
        <strain evidence="9">RCC299 / NOUM17</strain>
    </source>
</reference>
<dbReference type="PANTHER" id="PTHR46458">
    <property type="entry name" value="BLR2807 PROTEIN"/>
    <property type="match status" value="1"/>
</dbReference>
<evidence type="ECO:0000313" key="9">
    <source>
        <dbReference type="Proteomes" id="UP000002009"/>
    </source>
</evidence>
<dbReference type="OrthoDB" id="10682289at2759"/>
<dbReference type="EMBL" id="CP001324">
    <property type="protein sequence ID" value="ACO61608.1"/>
    <property type="molecule type" value="Genomic_DNA"/>
</dbReference>
<dbReference type="STRING" id="296587.C1E0S6"/>
<gene>
    <name evidence="8" type="ORF">MICPUN_56622</name>
</gene>
<dbReference type="Proteomes" id="UP000002009">
    <property type="component" value="Chromosome 3"/>
</dbReference>
<dbReference type="GO" id="GO:0020037">
    <property type="term" value="F:heme binding"/>
    <property type="evidence" value="ECO:0007669"/>
    <property type="project" value="InterPro"/>
</dbReference>
<dbReference type="RefSeq" id="XP_002500350.1">
    <property type="nucleotide sequence ID" value="XM_002500304.1"/>
</dbReference>
<dbReference type="CDD" id="cd01040">
    <property type="entry name" value="Mb-like"/>
    <property type="match status" value="1"/>
</dbReference>
<protein>
    <recommendedName>
        <fullName evidence="7">Globin domain-containing protein</fullName>
    </recommendedName>
</protein>
<evidence type="ECO:0000313" key="8">
    <source>
        <dbReference type="EMBL" id="ACO61608.1"/>
    </source>
</evidence>
<dbReference type="GO" id="GO:0005344">
    <property type="term" value="F:oxygen carrier activity"/>
    <property type="evidence" value="ECO:0007669"/>
    <property type="project" value="UniProtKB-KW"/>
</dbReference>
<dbReference type="GO" id="GO:0046872">
    <property type="term" value="F:metal ion binding"/>
    <property type="evidence" value="ECO:0007669"/>
    <property type="project" value="UniProtKB-KW"/>
</dbReference>
<evidence type="ECO:0000256" key="5">
    <source>
        <dbReference type="ARBA" id="ARBA00023004"/>
    </source>
</evidence>
<evidence type="ECO:0000259" key="7">
    <source>
        <dbReference type="PROSITE" id="PS01033"/>
    </source>
</evidence>
<dbReference type="InterPro" id="IPR044399">
    <property type="entry name" value="Mb-like_M"/>
</dbReference>
<evidence type="ECO:0000256" key="1">
    <source>
        <dbReference type="ARBA" id="ARBA00022448"/>
    </source>
</evidence>
<feature type="domain" description="Globin" evidence="7">
    <location>
        <begin position="242"/>
        <end position="404"/>
    </location>
</feature>
<dbReference type="Pfam" id="PF00042">
    <property type="entry name" value="Globin"/>
    <property type="match status" value="1"/>
</dbReference>
<dbReference type="InterPro" id="IPR050532">
    <property type="entry name" value="Globin-like_OT"/>
</dbReference>
<feature type="compositionally biased region" description="Acidic residues" evidence="6">
    <location>
        <begin position="66"/>
        <end position="79"/>
    </location>
</feature>
<keyword evidence="3" id="KW-0561">Oxygen transport</keyword>
<evidence type="ECO:0000256" key="4">
    <source>
        <dbReference type="ARBA" id="ARBA00022723"/>
    </source>
</evidence>
<organism evidence="8 9">
    <name type="scientific">Micromonas commoda (strain RCC299 / NOUM17 / CCMP2709)</name>
    <name type="common">Picoplanktonic green alga</name>
    <dbReference type="NCBI Taxonomy" id="296587"/>
    <lineage>
        <taxon>Eukaryota</taxon>
        <taxon>Viridiplantae</taxon>
        <taxon>Chlorophyta</taxon>
        <taxon>Mamiellophyceae</taxon>
        <taxon>Mamiellales</taxon>
        <taxon>Mamiellaceae</taxon>
        <taxon>Micromonas</taxon>
    </lineage>
</organism>
<dbReference type="InParanoid" id="C1E0S6"/>
<dbReference type="InterPro" id="IPR036034">
    <property type="entry name" value="PDZ_sf"/>
</dbReference>
<dbReference type="SUPFAM" id="SSF50156">
    <property type="entry name" value="PDZ domain-like"/>
    <property type="match status" value="1"/>
</dbReference>
<evidence type="ECO:0000256" key="6">
    <source>
        <dbReference type="SAM" id="MobiDB-lite"/>
    </source>
</evidence>
<evidence type="ECO:0000256" key="2">
    <source>
        <dbReference type="ARBA" id="ARBA00022617"/>
    </source>
</evidence>
<dbReference type="SUPFAM" id="SSF46458">
    <property type="entry name" value="Globin-like"/>
    <property type="match status" value="1"/>
</dbReference>
<dbReference type="GeneID" id="8241542"/>
<feature type="region of interest" description="Disordered" evidence="6">
    <location>
        <begin position="65"/>
        <end position="86"/>
    </location>
</feature>
<dbReference type="Gene3D" id="1.10.490.10">
    <property type="entry name" value="Globins"/>
    <property type="match status" value="1"/>
</dbReference>
<dbReference type="InterPro" id="IPR009050">
    <property type="entry name" value="Globin-like_sf"/>
</dbReference>
<name>C1E0S6_MICCC</name>
<keyword evidence="5" id="KW-0408">Iron</keyword>
<dbReference type="InterPro" id="IPR012292">
    <property type="entry name" value="Globin/Proto"/>
</dbReference>
<dbReference type="PANTHER" id="PTHR46458:SF1">
    <property type="entry name" value="GEO09476P1"/>
    <property type="match status" value="1"/>
</dbReference>
<keyword evidence="9" id="KW-1185">Reference proteome</keyword>